<protein>
    <recommendedName>
        <fullName evidence="2">F-box domain-containing protein</fullName>
    </recommendedName>
</protein>
<dbReference type="AlphaFoldDB" id="A0AAV2R914"/>
<feature type="compositionally biased region" description="Low complexity" evidence="1">
    <location>
        <begin position="49"/>
        <end position="66"/>
    </location>
</feature>
<dbReference type="Proteomes" id="UP001497623">
    <property type="component" value="Unassembled WGS sequence"/>
</dbReference>
<evidence type="ECO:0000313" key="4">
    <source>
        <dbReference type="Proteomes" id="UP001497623"/>
    </source>
</evidence>
<dbReference type="SUPFAM" id="SSF81383">
    <property type="entry name" value="F-box domain"/>
    <property type="match status" value="1"/>
</dbReference>
<dbReference type="InterPro" id="IPR036047">
    <property type="entry name" value="F-box-like_dom_sf"/>
</dbReference>
<accession>A0AAV2R914</accession>
<gene>
    <name evidence="3" type="ORF">MNOR_LOCUS20524</name>
</gene>
<sequence length="248" mass="27982">MQQQQMNQADREQQQQPQQQQQGIQQQQQQQLQHEAFLPMHQPEHQAVGSSSSPSSNSSSSSSSSNSGGGRAEEAAGPGPSDLGVLSHVKDNSLSCSKGQCTPFHSGCEGRGTIGNVSKTLQEKINALTCPRPPDNLHSELIDRIPPEVLVYVFALLDDLSLWTVAQVCRRWKELVERYVSEGHWKRYANLRWPLFQPLYTDVPWKLVYTELTESAPCMLCLHQMSVHTAPPTNENSWRRNRLRNELR</sequence>
<name>A0AAV2R914_MEGNR</name>
<evidence type="ECO:0000256" key="1">
    <source>
        <dbReference type="SAM" id="MobiDB-lite"/>
    </source>
</evidence>
<proteinExistence type="predicted"/>
<comment type="caution">
    <text evidence="3">The sequence shown here is derived from an EMBL/GenBank/DDBJ whole genome shotgun (WGS) entry which is preliminary data.</text>
</comment>
<dbReference type="Gene3D" id="1.20.1280.50">
    <property type="match status" value="1"/>
</dbReference>
<organism evidence="3 4">
    <name type="scientific">Meganyctiphanes norvegica</name>
    <name type="common">Northern krill</name>
    <name type="synonym">Thysanopoda norvegica</name>
    <dbReference type="NCBI Taxonomy" id="48144"/>
    <lineage>
        <taxon>Eukaryota</taxon>
        <taxon>Metazoa</taxon>
        <taxon>Ecdysozoa</taxon>
        <taxon>Arthropoda</taxon>
        <taxon>Crustacea</taxon>
        <taxon>Multicrustacea</taxon>
        <taxon>Malacostraca</taxon>
        <taxon>Eumalacostraca</taxon>
        <taxon>Eucarida</taxon>
        <taxon>Euphausiacea</taxon>
        <taxon>Euphausiidae</taxon>
        <taxon>Meganyctiphanes</taxon>
    </lineage>
</organism>
<feature type="region of interest" description="Disordered" evidence="1">
    <location>
        <begin position="229"/>
        <end position="248"/>
    </location>
</feature>
<reference evidence="3 4" key="1">
    <citation type="submission" date="2024-05" db="EMBL/GenBank/DDBJ databases">
        <authorList>
            <person name="Wallberg A."/>
        </authorList>
    </citation>
    <scope>NUCLEOTIDE SEQUENCE [LARGE SCALE GENOMIC DNA]</scope>
</reference>
<evidence type="ECO:0000313" key="3">
    <source>
        <dbReference type="EMBL" id="CAL4114841.1"/>
    </source>
</evidence>
<dbReference type="CDD" id="cd09917">
    <property type="entry name" value="F-box_SF"/>
    <property type="match status" value="1"/>
</dbReference>
<dbReference type="InterPro" id="IPR001810">
    <property type="entry name" value="F-box_dom"/>
</dbReference>
<dbReference type="EMBL" id="CAXKWB010015930">
    <property type="protein sequence ID" value="CAL4114841.1"/>
    <property type="molecule type" value="Genomic_DNA"/>
</dbReference>
<feature type="domain" description="F-box" evidence="2">
    <location>
        <begin position="139"/>
        <end position="188"/>
    </location>
</feature>
<dbReference type="Pfam" id="PF12937">
    <property type="entry name" value="F-box-like"/>
    <property type="match status" value="1"/>
</dbReference>
<evidence type="ECO:0000259" key="2">
    <source>
        <dbReference type="PROSITE" id="PS50181"/>
    </source>
</evidence>
<keyword evidence="4" id="KW-1185">Reference proteome</keyword>
<dbReference type="PROSITE" id="PS50181">
    <property type="entry name" value="FBOX"/>
    <property type="match status" value="1"/>
</dbReference>
<dbReference type="SUPFAM" id="SSF81995">
    <property type="entry name" value="beta-sandwich domain of Sec23/24"/>
    <property type="match status" value="1"/>
</dbReference>
<feature type="region of interest" description="Disordered" evidence="1">
    <location>
        <begin position="1"/>
        <end position="86"/>
    </location>
</feature>
<feature type="non-terminal residue" evidence="3">
    <location>
        <position position="248"/>
    </location>
</feature>
<feature type="compositionally biased region" description="Low complexity" evidence="1">
    <location>
        <begin position="14"/>
        <end position="33"/>
    </location>
</feature>